<keyword evidence="1" id="KW-0812">Transmembrane</keyword>
<evidence type="ECO:0000313" key="3">
    <source>
        <dbReference type="Proteomes" id="UP001283341"/>
    </source>
</evidence>
<organism evidence="2 3">
    <name type="scientific">Apodospora peruviana</name>
    <dbReference type="NCBI Taxonomy" id="516989"/>
    <lineage>
        <taxon>Eukaryota</taxon>
        <taxon>Fungi</taxon>
        <taxon>Dikarya</taxon>
        <taxon>Ascomycota</taxon>
        <taxon>Pezizomycotina</taxon>
        <taxon>Sordariomycetes</taxon>
        <taxon>Sordariomycetidae</taxon>
        <taxon>Sordariales</taxon>
        <taxon>Lasiosphaeriaceae</taxon>
        <taxon>Apodospora</taxon>
    </lineage>
</organism>
<accession>A0AAE0M3Z4</accession>
<keyword evidence="1" id="KW-1133">Transmembrane helix</keyword>
<comment type="caution">
    <text evidence="2">The sequence shown here is derived from an EMBL/GenBank/DDBJ whole genome shotgun (WGS) entry which is preliminary data.</text>
</comment>
<dbReference type="Proteomes" id="UP001283341">
    <property type="component" value="Unassembled WGS sequence"/>
</dbReference>
<evidence type="ECO:0000313" key="2">
    <source>
        <dbReference type="EMBL" id="KAK3318362.1"/>
    </source>
</evidence>
<dbReference type="EMBL" id="JAUEDM010000004">
    <property type="protein sequence ID" value="KAK3318362.1"/>
    <property type="molecule type" value="Genomic_DNA"/>
</dbReference>
<dbReference type="AlphaFoldDB" id="A0AAE0M3Z4"/>
<protein>
    <submittedName>
        <fullName evidence="2">Uncharacterized protein</fullName>
    </submittedName>
</protein>
<reference evidence="2" key="1">
    <citation type="journal article" date="2023" name="Mol. Phylogenet. Evol.">
        <title>Genome-scale phylogeny and comparative genomics of the fungal order Sordariales.</title>
        <authorList>
            <person name="Hensen N."/>
            <person name="Bonometti L."/>
            <person name="Westerberg I."/>
            <person name="Brannstrom I.O."/>
            <person name="Guillou S."/>
            <person name="Cros-Aarteil S."/>
            <person name="Calhoun S."/>
            <person name="Haridas S."/>
            <person name="Kuo A."/>
            <person name="Mondo S."/>
            <person name="Pangilinan J."/>
            <person name="Riley R."/>
            <person name="LaButti K."/>
            <person name="Andreopoulos B."/>
            <person name="Lipzen A."/>
            <person name="Chen C."/>
            <person name="Yan M."/>
            <person name="Daum C."/>
            <person name="Ng V."/>
            <person name="Clum A."/>
            <person name="Steindorff A."/>
            <person name="Ohm R.A."/>
            <person name="Martin F."/>
            <person name="Silar P."/>
            <person name="Natvig D.O."/>
            <person name="Lalanne C."/>
            <person name="Gautier V."/>
            <person name="Ament-Velasquez S.L."/>
            <person name="Kruys A."/>
            <person name="Hutchinson M.I."/>
            <person name="Powell A.J."/>
            <person name="Barry K."/>
            <person name="Miller A.N."/>
            <person name="Grigoriev I.V."/>
            <person name="Debuchy R."/>
            <person name="Gladieux P."/>
            <person name="Hiltunen Thoren M."/>
            <person name="Johannesson H."/>
        </authorList>
    </citation>
    <scope>NUCLEOTIDE SEQUENCE</scope>
    <source>
        <strain evidence="2">CBS 118394</strain>
    </source>
</reference>
<evidence type="ECO:0000256" key="1">
    <source>
        <dbReference type="SAM" id="Phobius"/>
    </source>
</evidence>
<proteinExistence type="predicted"/>
<keyword evidence="1" id="KW-0472">Membrane</keyword>
<name>A0AAE0M3Z4_9PEZI</name>
<reference evidence="2" key="2">
    <citation type="submission" date="2023-06" db="EMBL/GenBank/DDBJ databases">
        <authorList>
            <consortium name="Lawrence Berkeley National Laboratory"/>
            <person name="Haridas S."/>
            <person name="Hensen N."/>
            <person name="Bonometti L."/>
            <person name="Westerberg I."/>
            <person name="Brannstrom I.O."/>
            <person name="Guillou S."/>
            <person name="Cros-Aarteil S."/>
            <person name="Calhoun S."/>
            <person name="Kuo A."/>
            <person name="Mondo S."/>
            <person name="Pangilinan J."/>
            <person name="Riley R."/>
            <person name="Labutti K."/>
            <person name="Andreopoulos B."/>
            <person name="Lipzen A."/>
            <person name="Chen C."/>
            <person name="Yanf M."/>
            <person name="Daum C."/>
            <person name="Ng V."/>
            <person name="Clum A."/>
            <person name="Steindorff A."/>
            <person name="Ohm R."/>
            <person name="Martin F."/>
            <person name="Silar P."/>
            <person name="Natvig D."/>
            <person name="Lalanne C."/>
            <person name="Gautier V."/>
            <person name="Ament-Velasquez S.L."/>
            <person name="Kruys A."/>
            <person name="Hutchinson M.I."/>
            <person name="Powell A.J."/>
            <person name="Barry K."/>
            <person name="Miller A.N."/>
            <person name="Grigoriev I.V."/>
            <person name="Debuchy R."/>
            <person name="Gladieux P."/>
            <person name="Thoren M.H."/>
            <person name="Johannesson H."/>
        </authorList>
    </citation>
    <scope>NUCLEOTIDE SEQUENCE</scope>
    <source>
        <strain evidence="2">CBS 118394</strain>
    </source>
</reference>
<feature type="transmembrane region" description="Helical" evidence="1">
    <location>
        <begin position="12"/>
        <end position="32"/>
    </location>
</feature>
<keyword evidence="3" id="KW-1185">Reference proteome</keyword>
<gene>
    <name evidence="2" type="ORF">B0H66DRAFT_602953</name>
</gene>
<sequence length="77" mass="8582">MTLWKSYQALSSNYKLVFGAGMVVWGVVGLTMTDTIEEKLGLTPSEEDLKRLPKIQVIDRSAGPTVPPFLQSRNDKQ</sequence>